<dbReference type="KEGG" id="beq:BEWA_023040"/>
<evidence type="ECO:0000313" key="2">
    <source>
        <dbReference type="Proteomes" id="UP000031512"/>
    </source>
</evidence>
<dbReference type="RefSeq" id="XP_004829122.1">
    <property type="nucleotide sequence ID" value="XM_004829065.1"/>
</dbReference>
<organism evidence="1 2">
    <name type="scientific">Theileria equi strain WA</name>
    <dbReference type="NCBI Taxonomy" id="1537102"/>
    <lineage>
        <taxon>Eukaryota</taxon>
        <taxon>Sar</taxon>
        <taxon>Alveolata</taxon>
        <taxon>Apicomplexa</taxon>
        <taxon>Aconoidasida</taxon>
        <taxon>Piroplasmida</taxon>
        <taxon>Theileriidae</taxon>
        <taxon>Theileria</taxon>
    </lineage>
</organism>
<dbReference type="AlphaFoldDB" id="L0AWR5"/>
<proteinExistence type="predicted"/>
<dbReference type="VEuPathDB" id="PiroplasmaDB:BEWA_023040"/>
<reference evidence="1 2" key="1">
    <citation type="journal article" date="2012" name="BMC Genomics">
        <title>Comparative genomic analysis and phylogenetic position of Theileria equi.</title>
        <authorList>
            <person name="Kappmeyer L.S."/>
            <person name="Thiagarajan M."/>
            <person name="Herndon D.R."/>
            <person name="Ramsay J.D."/>
            <person name="Caler E."/>
            <person name="Djikeng A."/>
            <person name="Gillespie J.J."/>
            <person name="Lau A.O."/>
            <person name="Roalson E.H."/>
            <person name="Silva J.C."/>
            <person name="Silva M.G."/>
            <person name="Suarez C.E."/>
            <person name="Ueti M.W."/>
            <person name="Nene V.M."/>
            <person name="Mealey R.H."/>
            <person name="Knowles D.P."/>
            <person name="Brayton K.A."/>
        </authorList>
    </citation>
    <scope>NUCLEOTIDE SEQUENCE [LARGE SCALE GENOMIC DNA]</scope>
    <source>
        <strain evidence="1 2">WA</strain>
    </source>
</reference>
<dbReference type="EMBL" id="CP001669">
    <property type="protein sequence ID" value="AFZ79456.1"/>
    <property type="molecule type" value="Genomic_DNA"/>
</dbReference>
<evidence type="ECO:0000313" key="1">
    <source>
        <dbReference type="EMBL" id="AFZ79456.1"/>
    </source>
</evidence>
<accession>L0AWR5</accession>
<keyword evidence="2" id="KW-1185">Reference proteome</keyword>
<dbReference type="GeneID" id="15807087"/>
<gene>
    <name evidence="1" type="ORF">BEWA_023040</name>
</gene>
<name>L0AWR5_THEEQ</name>
<dbReference type="Proteomes" id="UP000031512">
    <property type="component" value="Chromosome 1"/>
</dbReference>
<protein>
    <submittedName>
        <fullName evidence="1">Uncharacterized protein</fullName>
    </submittedName>
</protein>
<sequence>MSSISTRQPYSAVNDIQNRCICLYKMDNHNDGAIPTVSVLKFRGTLALLFVIDKNALLMKVWR</sequence>